<dbReference type="RefSeq" id="WP_330975500.1">
    <property type="nucleotide sequence ID" value="NZ_JAZGLY010000008.1"/>
</dbReference>
<feature type="signal peptide" evidence="1">
    <location>
        <begin position="1"/>
        <end position="20"/>
    </location>
</feature>
<evidence type="ECO:0000313" key="3">
    <source>
        <dbReference type="Proteomes" id="UP001357452"/>
    </source>
</evidence>
<sequence length="236" mass="26773">MNRKLVKSAVALLVIGLTSATNNNVLGQLRDSLNAKCYTEGAYTLCIENNASDFNPITEKRLKETFFKTYPRLAKEFNPQTAKTVIFRIDTAYDGVAAAARNVVVFNPGWFKSNPEDIDVVTHEGMHIVQNYGRSVGPWWLTEGIADYVREVYGVNNAAAKWSLHSPRPNEKYDNGYRITGRFLLWIEKHVKKGFVKTLDAALRDHTYTADIWEQQTGKTIDALWEAYVNNPKIPQ</sequence>
<gene>
    <name evidence="2" type="ORF">V2H41_12530</name>
</gene>
<dbReference type="Pfam" id="PF04450">
    <property type="entry name" value="BSP"/>
    <property type="match status" value="1"/>
</dbReference>
<keyword evidence="3" id="KW-1185">Reference proteome</keyword>
<dbReference type="Proteomes" id="UP001357452">
    <property type="component" value="Unassembled WGS sequence"/>
</dbReference>
<dbReference type="InterPro" id="IPR007541">
    <property type="entry name" value="Uncharacterised_BSP"/>
</dbReference>
<evidence type="ECO:0000313" key="2">
    <source>
        <dbReference type="EMBL" id="MEE6188098.1"/>
    </source>
</evidence>
<dbReference type="PANTHER" id="PTHR33321:SF12">
    <property type="entry name" value="PLANT BASIC SECRETORY PROTEIN (BSP) FAMILY PROTEIN"/>
    <property type="match status" value="1"/>
</dbReference>
<comment type="caution">
    <text evidence="2">The sequence shown here is derived from an EMBL/GenBank/DDBJ whole genome shotgun (WGS) entry which is preliminary data.</text>
</comment>
<accession>A0ABU7RJD4</accession>
<proteinExistence type="predicted"/>
<evidence type="ECO:0000256" key="1">
    <source>
        <dbReference type="SAM" id="SignalP"/>
    </source>
</evidence>
<protein>
    <submittedName>
        <fullName evidence="2">Basic secretory protein-like protein</fullName>
    </submittedName>
</protein>
<organism evidence="2 3">
    <name type="scientific">Niabella digestorum</name>
    <dbReference type="NCBI Taxonomy" id="3117701"/>
    <lineage>
        <taxon>Bacteria</taxon>
        <taxon>Pseudomonadati</taxon>
        <taxon>Bacteroidota</taxon>
        <taxon>Chitinophagia</taxon>
        <taxon>Chitinophagales</taxon>
        <taxon>Chitinophagaceae</taxon>
        <taxon>Niabella</taxon>
    </lineage>
</organism>
<reference evidence="2 3" key="1">
    <citation type="submission" date="2024-01" db="EMBL/GenBank/DDBJ databases">
        <title>Niabella digestum sp. nov., isolated from waste digestion system.</title>
        <authorList>
            <person name="Zhang L."/>
        </authorList>
    </citation>
    <scope>NUCLEOTIDE SEQUENCE [LARGE SCALE GENOMIC DNA]</scope>
    <source>
        <strain evidence="2 3">A18</strain>
    </source>
</reference>
<dbReference type="EMBL" id="JAZGLY010000008">
    <property type="protein sequence ID" value="MEE6188098.1"/>
    <property type="molecule type" value="Genomic_DNA"/>
</dbReference>
<feature type="chain" id="PRO_5046080708" evidence="1">
    <location>
        <begin position="21"/>
        <end position="236"/>
    </location>
</feature>
<dbReference type="PANTHER" id="PTHR33321">
    <property type="match status" value="1"/>
</dbReference>
<keyword evidence="1" id="KW-0732">Signal</keyword>
<name>A0ABU7RJD4_9BACT</name>